<dbReference type="Gramene" id="RZC48514">
    <property type="protein sequence ID" value="RZC48514"/>
    <property type="gene ID" value="C5167_016938"/>
</dbReference>
<evidence type="ECO:0000313" key="1">
    <source>
        <dbReference type="EMBL" id="RZC48514.1"/>
    </source>
</evidence>
<reference evidence="1 2" key="1">
    <citation type="journal article" date="2018" name="Science">
        <title>The opium poppy genome and morphinan production.</title>
        <authorList>
            <person name="Guo L."/>
            <person name="Winzer T."/>
            <person name="Yang X."/>
            <person name="Li Y."/>
            <person name="Ning Z."/>
            <person name="He Z."/>
            <person name="Teodor R."/>
            <person name="Lu Y."/>
            <person name="Bowser T.A."/>
            <person name="Graham I.A."/>
            <person name="Ye K."/>
        </authorList>
    </citation>
    <scope>NUCLEOTIDE SEQUENCE [LARGE SCALE GENOMIC DNA]</scope>
    <source>
        <strain evidence="2">cv. HN1</strain>
        <tissue evidence="1">Leaves</tissue>
    </source>
</reference>
<dbReference type="Proteomes" id="UP000316621">
    <property type="component" value="Chromosome 2"/>
</dbReference>
<dbReference type="AlphaFoldDB" id="A0A4Y7IHZ3"/>
<name>A0A4Y7IHZ3_PAPSO</name>
<dbReference type="EMBL" id="CM010716">
    <property type="protein sequence ID" value="RZC48514.1"/>
    <property type="molecule type" value="Genomic_DNA"/>
</dbReference>
<accession>A0A4Y7IHZ3</accession>
<protein>
    <submittedName>
        <fullName evidence="1">Uncharacterized protein</fullName>
    </submittedName>
</protein>
<organism evidence="1 2">
    <name type="scientific">Papaver somniferum</name>
    <name type="common">Opium poppy</name>
    <dbReference type="NCBI Taxonomy" id="3469"/>
    <lineage>
        <taxon>Eukaryota</taxon>
        <taxon>Viridiplantae</taxon>
        <taxon>Streptophyta</taxon>
        <taxon>Embryophyta</taxon>
        <taxon>Tracheophyta</taxon>
        <taxon>Spermatophyta</taxon>
        <taxon>Magnoliopsida</taxon>
        <taxon>Ranunculales</taxon>
        <taxon>Papaveraceae</taxon>
        <taxon>Papaveroideae</taxon>
        <taxon>Papaver</taxon>
    </lineage>
</organism>
<proteinExistence type="predicted"/>
<keyword evidence="2" id="KW-1185">Reference proteome</keyword>
<evidence type="ECO:0000313" key="2">
    <source>
        <dbReference type="Proteomes" id="UP000316621"/>
    </source>
</evidence>
<gene>
    <name evidence="1" type="ORF">C5167_016938</name>
</gene>
<sequence>MMDDNGSTRCRAAQTTDSRVKLSESFFSNIDQSKLARIKMPRKYGRSLILIKIWSGEDAADE</sequence>